<evidence type="ECO:0000259" key="9">
    <source>
        <dbReference type="PROSITE" id="PS50002"/>
    </source>
</evidence>
<feature type="coiled-coil region" evidence="7">
    <location>
        <begin position="1068"/>
        <end position="1102"/>
    </location>
</feature>
<feature type="compositionally biased region" description="Polar residues" evidence="8">
    <location>
        <begin position="854"/>
        <end position="874"/>
    </location>
</feature>
<reference evidence="10" key="1">
    <citation type="submission" date="2021-02" db="EMBL/GenBank/DDBJ databases">
        <authorList>
            <person name="Nowell W R."/>
        </authorList>
    </citation>
    <scope>NUCLEOTIDE SEQUENCE</scope>
</reference>
<feature type="region of interest" description="Disordered" evidence="8">
    <location>
        <begin position="838"/>
        <end position="896"/>
    </location>
</feature>
<dbReference type="SMART" id="SM00326">
    <property type="entry name" value="SH3"/>
    <property type="match status" value="3"/>
</dbReference>
<dbReference type="InterPro" id="IPR001452">
    <property type="entry name" value="SH3_domain"/>
</dbReference>
<keyword evidence="4 7" id="KW-0175">Coiled coil</keyword>
<evidence type="ECO:0000256" key="6">
    <source>
        <dbReference type="PROSITE-ProRule" id="PRU00192"/>
    </source>
</evidence>
<feature type="region of interest" description="Disordered" evidence="8">
    <location>
        <begin position="55"/>
        <end position="76"/>
    </location>
</feature>
<feature type="compositionally biased region" description="Basic and acidic residues" evidence="8">
    <location>
        <begin position="876"/>
        <end position="886"/>
    </location>
</feature>
<evidence type="ECO:0000313" key="10">
    <source>
        <dbReference type="EMBL" id="CAF0797401.1"/>
    </source>
</evidence>
<feature type="region of interest" description="Disordered" evidence="8">
    <location>
        <begin position="103"/>
        <end position="141"/>
    </location>
</feature>
<evidence type="ECO:0000256" key="7">
    <source>
        <dbReference type="SAM" id="Coils"/>
    </source>
</evidence>
<dbReference type="Pfam" id="PF14604">
    <property type="entry name" value="SH3_9"/>
    <property type="match status" value="3"/>
</dbReference>
<dbReference type="PRINTS" id="PR00452">
    <property type="entry name" value="SH3DOMAIN"/>
</dbReference>
<keyword evidence="3" id="KW-0597">Phosphoprotein</keyword>
<gene>
    <name evidence="10" type="ORF">XAT740_LOCUS2798</name>
</gene>
<dbReference type="GO" id="GO:0051130">
    <property type="term" value="P:positive regulation of cellular component organization"/>
    <property type="evidence" value="ECO:0007669"/>
    <property type="project" value="UniProtKB-ARBA"/>
</dbReference>
<evidence type="ECO:0000256" key="5">
    <source>
        <dbReference type="ARBA" id="ARBA00023136"/>
    </source>
</evidence>
<organism evidence="10 11">
    <name type="scientific">Adineta ricciae</name>
    <name type="common">Rotifer</name>
    <dbReference type="NCBI Taxonomy" id="249248"/>
    <lineage>
        <taxon>Eukaryota</taxon>
        <taxon>Metazoa</taxon>
        <taxon>Spiralia</taxon>
        <taxon>Gnathifera</taxon>
        <taxon>Rotifera</taxon>
        <taxon>Eurotatoria</taxon>
        <taxon>Bdelloidea</taxon>
        <taxon>Adinetida</taxon>
        <taxon>Adinetidae</taxon>
        <taxon>Adineta</taxon>
    </lineage>
</organism>
<dbReference type="FunFam" id="2.30.30.40:FF:000033">
    <property type="entry name" value="FCH and double SH3 domains protein 2"/>
    <property type="match status" value="1"/>
</dbReference>
<accession>A0A813SA27</accession>
<dbReference type="PANTHER" id="PTHR14167">
    <property type="entry name" value="SH3 DOMAIN-CONTAINING"/>
    <property type="match status" value="1"/>
</dbReference>
<feature type="compositionally biased region" description="Polar residues" evidence="8">
    <location>
        <begin position="756"/>
        <end position="779"/>
    </location>
</feature>
<proteinExistence type="predicted"/>
<dbReference type="InterPro" id="IPR036028">
    <property type="entry name" value="SH3-like_dom_sf"/>
</dbReference>
<feature type="region of interest" description="Disordered" evidence="8">
    <location>
        <begin position="918"/>
        <end position="1018"/>
    </location>
</feature>
<evidence type="ECO:0000256" key="1">
    <source>
        <dbReference type="ARBA" id="ARBA00004170"/>
    </source>
</evidence>
<keyword evidence="2 6" id="KW-0728">SH3 domain</keyword>
<protein>
    <recommendedName>
        <fullName evidence="9">SH3 domain-containing protein</fullName>
    </recommendedName>
</protein>
<dbReference type="CDD" id="cd11875">
    <property type="entry name" value="SH3_CD2AP-like_3"/>
    <property type="match status" value="1"/>
</dbReference>
<dbReference type="InterPro" id="IPR050384">
    <property type="entry name" value="Endophilin_SH3RF"/>
</dbReference>
<evidence type="ECO:0000256" key="2">
    <source>
        <dbReference type="ARBA" id="ARBA00022443"/>
    </source>
</evidence>
<dbReference type="EMBL" id="CAJNOR010000102">
    <property type="protein sequence ID" value="CAF0797401.1"/>
    <property type="molecule type" value="Genomic_DNA"/>
</dbReference>
<dbReference type="PANTHER" id="PTHR14167:SF81">
    <property type="entry name" value="ENDOPHILIN-A"/>
    <property type="match status" value="1"/>
</dbReference>
<evidence type="ECO:0000256" key="3">
    <source>
        <dbReference type="ARBA" id="ARBA00022553"/>
    </source>
</evidence>
<dbReference type="Gene3D" id="2.30.30.40">
    <property type="entry name" value="SH3 Domains"/>
    <property type="match status" value="3"/>
</dbReference>
<feature type="domain" description="SH3" evidence="9">
    <location>
        <begin position="779"/>
        <end position="840"/>
    </location>
</feature>
<name>A0A813SA27_ADIRI</name>
<evidence type="ECO:0000256" key="4">
    <source>
        <dbReference type="ARBA" id="ARBA00023054"/>
    </source>
</evidence>
<feature type="region of interest" description="Disordered" evidence="8">
    <location>
        <begin position="750"/>
        <end position="780"/>
    </location>
</feature>
<comment type="subcellular location">
    <subcellularLocation>
        <location evidence="1">Membrane</location>
        <topology evidence="1">Peripheral membrane protein</topology>
    </subcellularLocation>
</comment>
<evidence type="ECO:0000256" key="8">
    <source>
        <dbReference type="SAM" id="MobiDB-lite"/>
    </source>
</evidence>
<evidence type="ECO:0000313" key="11">
    <source>
        <dbReference type="Proteomes" id="UP000663828"/>
    </source>
</evidence>
<dbReference type="Proteomes" id="UP000663828">
    <property type="component" value="Unassembled WGS sequence"/>
</dbReference>
<feature type="domain" description="SH3" evidence="9">
    <location>
        <begin position="667"/>
        <end position="726"/>
    </location>
</feature>
<keyword evidence="11" id="KW-1185">Reference proteome</keyword>
<feature type="compositionally biased region" description="Low complexity" evidence="8">
    <location>
        <begin position="924"/>
        <end position="938"/>
    </location>
</feature>
<dbReference type="AlphaFoldDB" id="A0A813SA27"/>
<dbReference type="PROSITE" id="PS50002">
    <property type="entry name" value="SH3"/>
    <property type="match status" value="3"/>
</dbReference>
<comment type="caution">
    <text evidence="10">The sequence shown here is derived from an EMBL/GenBank/DDBJ whole genome shotgun (WGS) entry which is preliminary data.</text>
</comment>
<keyword evidence="5" id="KW-0472">Membrane</keyword>
<feature type="domain" description="SH3" evidence="9">
    <location>
        <begin position="554"/>
        <end position="613"/>
    </location>
</feature>
<dbReference type="SUPFAM" id="SSF50044">
    <property type="entry name" value="SH3-domain"/>
    <property type="match status" value="3"/>
</dbReference>
<sequence>MFLIYSYLYFRADSLKDIQGQFRSNVQTQENFSSLPVVYVKSHITEQRIIWPQQPGAQTVANETPSIQPTDSSLQNGEPELFQTAQITSDHPSVGVQRANVQNGNLSENDAPPANRSKRPASKCTNGHQSKKRRATVPHAPTPTHEMAIGLLFPLESKIDKRNERPSKLIDCFGWVPRLILYGNSLPSEIDVELASISKKREGVYYYSVYPFVEYQENPVLKKFVSKIRRRVAVEMLCDGIGIIRLDNISVQNQRSEILGKPNNKKFPLKSYPSDKEKYIRAKGPTAFVKRYNLAKPCLAIRLFPTGSSVPIKINTSEEDRYTFFSNILTPGNYRPPYFLNDLQGLSIVPNLSQPRLDDRSKIEVKYCNSSAFIGSDGQNRFNINFVITFPEEMLDELKSNGKWLEISLPDDQELHHSYFIQTEDGGSNSVCLYIQHTIISLTVTILECKLPAPEEVISTESADVVSTDLVLAHLASVPIRTTNEVMPTTPLKVRFQLVHTKPDANGLRKIIRCPDMPIWENIINIEPDTAYCDISNNQSDASNAILSEQPVIPSMGTYIVEFDYIAKSSDELTIRKGDIITDAIPAEQGWLKGECRGTFGHFPENFVTPLTKEKAKNRTFANELGARLQSAVNGNNIGNKSGTLRKRPTNDDTLFQTQQSNNLPNGTLFQVKVAYAYTPVHDDELPINPNDIVNVTRMVEEGWYEGILDGKLGLFPSNYVTRITEENSSKKDPPVKRKPVNGVGVMFNKDVGKATSPTSMDTPSSHPKTPPSQASKKTTPIKARVLFDYKKSADDELSLSVGDIVTVLEKHLEDDGWWKGELNGRIGVFPDNYVEELPPSTMPSINTKHRPNTPESGGRNLSQTLPKTKLTNGDSSHDFSNDSHHVKGTSISDEEGYSTRNHYAEINNLDAVGTTEKLGGFNKARPSSSKRPPSSTIRKNENGFSKTNGSHEEINHNSHPQFNDIKNENKVHTPSPPSSQREPGQLESPRYTNRPSSLHSTLANNNHQGNSSLNGTTEIVPTVTKSSYVNSNLYNSNGTITVEQLHKDFQKMKVSLDEMKIKFTDQIRDLVDELDEEKKARATLQIELERLQKQIQKSSLVN</sequence>
<feature type="compositionally biased region" description="Polar residues" evidence="8">
    <location>
        <begin position="991"/>
        <end position="1018"/>
    </location>
</feature>